<dbReference type="Proteomes" id="UP001311799">
    <property type="component" value="Unassembled WGS sequence"/>
</dbReference>
<keyword evidence="11" id="KW-1185">Reference proteome</keyword>
<evidence type="ECO:0000256" key="5">
    <source>
        <dbReference type="ARBA" id="ARBA00023127"/>
    </source>
</evidence>
<evidence type="ECO:0000313" key="10">
    <source>
        <dbReference type="EMBL" id="KAK6589767.1"/>
    </source>
</evidence>
<proteinExistence type="predicted"/>
<keyword evidence="7" id="KW-0539">Nucleus</keyword>
<dbReference type="InterPro" id="IPR027417">
    <property type="entry name" value="P-loop_NTPase"/>
</dbReference>
<dbReference type="SUPFAM" id="SSF52540">
    <property type="entry name" value="P-loop containing nucleoside triphosphate hydrolases"/>
    <property type="match status" value="1"/>
</dbReference>
<accession>A0AAV9Y0Q8</accession>
<dbReference type="PANTHER" id="PTHR46239">
    <property type="entry name" value="DNA REPAIR PROTEIN RAD51 HOMOLOG 3 RAD51C"/>
    <property type="match status" value="1"/>
</dbReference>
<evidence type="ECO:0000256" key="6">
    <source>
        <dbReference type="ARBA" id="ARBA00023204"/>
    </source>
</evidence>
<keyword evidence="3" id="KW-0227">DNA damage</keyword>
<evidence type="ECO:0000256" key="7">
    <source>
        <dbReference type="ARBA" id="ARBA00023242"/>
    </source>
</evidence>
<name>A0AAV9Y0Q8_9CRYT</name>
<keyword evidence="6" id="KW-0234">DNA repair</keyword>
<dbReference type="GO" id="GO:0007131">
    <property type="term" value="P:reciprocal meiotic recombination"/>
    <property type="evidence" value="ECO:0007669"/>
    <property type="project" value="TreeGrafter"/>
</dbReference>
<dbReference type="GO" id="GO:0000707">
    <property type="term" value="P:meiotic DNA recombinase assembly"/>
    <property type="evidence" value="ECO:0007669"/>
    <property type="project" value="TreeGrafter"/>
</dbReference>
<dbReference type="GO" id="GO:0140664">
    <property type="term" value="F:ATP-dependent DNA damage sensor activity"/>
    <property type="evidence" value="ECO:0007669"/>
    <property type="project" value="InterPro"/>
</dbReference>
<sequence length="692" mass="80255">MIKGVSALELFKHEVTSSNRIKTSSKKLDNILSGGVIIGKGILELCGVPGTGKTQLCKQLSLNIQIPKNIGGPGLNAIYIDTEGNFSTTRLKEISKSTINYIKSRDGDTNITTDELLKNIKYIRIFDMKELINLMSTLPNICRDNNIGIIIIDSISMLIRICNLENQPYRLKMQQKIAKQLEDMSKKYTLSVIVTNHMTTRYFENKGDNSINNIKLSGVNLEPSLGLSWNSLICDRLLLRPKREIDVGNDKSFSIFATNSNGDSAFFKNDVYKLIEELGGIVVYNKELIYDSISDFIFNMTDSKNKIHNYNDEINYKLYKYGYEHAVQEEINKPEKVEIREEFLGKEIDIGRMIINHIVLKQKEYNSHNICCFYRRYYKKELENGKSLLDLRIELIEEFSDFIWKYQIKEEILFNTVNFMDNIIFREKRLFKKTTAERIKYLSYTCFYLAVKMERVVDMKSKEVCKKLQIDITKIIDLEKYIISQLSFRLNPVSPLLFLQHLMGILIESYLKEIVGSEISEIKKYCIQSQDINFELGNTIQTDKTPKNMRMFQDNCPIRTNSSALIINTLNKKSGNGINKVLEYYIGCYILEICLYDIQTLKYSPLCQAISALLIAKECLGASIERYVKNYLYEYLNDESLIEDNVNKNINTIKSILKYPFIRRTPTTKKYLTNEYMNAANFVLRFICPSYR</sequence>
<dbReference type="Gene3D" id="3.40.50.300">
    <property type="entry name" value="P-loop containing nucleotide triphosphate hydrolases"/>
    <property type="match status" value="1"/>
</dbReference>
<evidence type="ECO:0000256" key="8">
    <source>
        <dbReference type="ARBA" id="ARBA00040674"/>
    </source>
</evidence>
<dbReference type="GO" id="GO:0008821">
    <property type="term" value="F:crossover junction DNA endonuclease activity"/>
    <property type="evidence" value="ECO:0007669"/>
    <property type="project" value="TreeGrafter"/>
</dbReference>
<keyword evidence="5" id="KW-0195">Cyclin</keyword>
<evidence type="ECO:0000256" key="4">
    <source>
        <dbReference type="ARBA" id="ARBA00022840"/>
    </source>
</evidence>
<dbReference type="InterPro" id="IPR052093">
    <property type="entry name" value="HR_Repair_Mediator"/>
</dbReference>
<keyword evidence="2" id="KW-0547">Nucleotide-binding</keyword>
<evidence type="ECO:0000313" key="11">
    <source>
        <dbReference type="Proteomes" id="UP001311799"/>
    </source>
</evidence>
<evidence type="ECO:0000256" key="1">
    <source>
        <dbReference type="ARBA" id="ARBA00004123"/>
    </source>
</evidence>
<comment type="subcellular location">
    <subcellularLocation>
        <location evidence="1">Nucleus</location>
    </subcellularLocation>
</comment>
<dbReference type="SMART" id="SM00382">
    <property type="entry name" value="AAA"/>
    <property type="match status" value="1"/>
</dbReference>
<dbReference type="Pfam" id="PF02984">
    <property type="entry name" value="Cyclin_C"/>
    <property type="match status" value="1"/>
</dbReference>
<organism evidence="10 11">
    <name type="scientific">Cryptosporidium xiaoi</name>
    <dbReference type="NCBI Taxonomy" id="659607"/>
    <lineage>
        <taxon>Eukaryota</taxon>
        <taxon>Sar</taxon>
        <taxon>Alveolata</taxon>
        <taxon>Apicomplexa</taxon>
        <taxon>Conoidasida</taxon>
        <taxon>Coccidia</taxon>
        <taxon>Eucoccidiorida</taxon>
        <taxon>Eimeriorina</taxon>
        <taxon>Cryptosporidiidae</taxon>
        <taxon>Cryptosporidium</taxon>
    </lineage>
</organism>
<feature type="domain" description="RecA family profile 1" evidence="9">
    <location>
        <begin position="17"/>
        <end position="198"/>
    </location>
</feature>
<evidence type="ECO:0000256" key="3">
    <source>
        <dbReference type="ARBA" id="ARBA00022763"/>
    </source>
</evidence>
<dbReference type="SUPFAM" id="SSF47954">
    <property type="entry name" value="Cyclin-like"/>
    <property type="match status" value="2"/>
</dbReference>
<keyword evidence="4" id="KW-0067">ATP-binding</keyword>
<dbReference type="Pfam" id="PF08423">
    <property type="entry name" value="Rad51"/>
    <property type="match status" value="1"/>
</dbReference>
<gene>
    <name evidence="10" type="ORF">RS030_1166</name>
</gene>
<dbReference type="AlphaFoldDB" id="A0AAV9Y0Q8"/>
<dbReference type="Gene3D" id="1.10.472.10">
    <property type="entry name" value="Cyclin-like"/>
    <property type="match status" value="2"/>
</dbReference>
<dbReference type="InterPro" id="IPR003593">
    <property type="entry name" value="AAA+_ATPase"/>
</dbReference>
<protein>
    <recommendedName>
        <fullName evidence="8">DNA repair protein RAD51 homolog 3</fullName>
    </recommendedName>
</protein>
<dbReference type="GO" id="GO:0033065">
    <property type="term" value="C:Rad51C-XRCC3 complex"/>
    <property type="evidence" value="ECO:0007669"/>
    <property type="project" value="TreeGrafter"/>
</dbReference>
<dbReference type="InterPro" id="IPR004367">
    <property type="entry name" value="Cyclin_C-dom"/>
</dbReference>
<evidence type="ECO:0000256" key="2">
    <source>
        <dbReference type="ARBA" id="ARBA00022741"/>
    </source>
</evidence>
<dbReference type="InterPro" id="IPR013632">
    <property type="entry name" value="Rad51_C"/>
</dbReference>
<dbReference type="GO" id="GO:0000400">
    <property type="term" value="F:four-way junction DNA binding"/>
    <property type="evidence" value="ECO:0007669"/>
    <property type="project" value="TreeGrafter"/>
</dbReference>
<comment type="caution">
    <text evidence="10">The sequence shown here is derived from an EMBL/GenBank/DDBJ whole genome shotgun (WGS) entry which is preliminary data.</text>
</comment>
<dbReference type="GO" id="GO:0033063">
    <property type="term" value="C:Rad51B-Rad51C-Rad51D-XRCC2 complex"/>
    <property type="evidence" value="ECO:0007669"/>
    <property type="project" value="TreeGrafter"/>
</dbReference>
<dbReference type="GO" id="GO:0005524">
    <property type="term" value="F:ATP binding"/>
    <property type="evidence" value="ECO:0007669"/>
    <property type="project" value="UniProtKB-KW"/>
</dbReference>
<dbReference type="EMBL" id="JAWDEY010000011">
    <property type="protein sequence ID" value="KAK6589767.1"/>
    <property type="molecule type" value="Genomic_DNA"/>
</dbReference>
<reference evidence="10 11" key="1">
    <citation type="submission" date="2023-10" db="EMBL/GenBank/DDBJ databases">
        <title>Comparative genomics analysis reveals potential genetic determinants of host preference in Cryptosporidium xiaoi.</title>
        <authorList>
            <person name="Xiao L."/>
            <person name="Li J."/>
        </authorList>
    </citation>
    <scope>NUCLEOTIDE SEQUENCE [LARGE SCALE GENOMIC DNA]</scope>
    <source>
        <strain evidence="10 11">52996</strain>
    </source>
</reference>
<dbReference type="GO" id="GO:0005657">
    <property type="term" value="C:replication fork"/>
    <property type="evidence" value="ECO:0007669"/>
    <property type="project" value="TreeGrafter"/>
</dbReference>
<dbReference type="PROSITE" id="PS50162">
    <property type="entry name" value="RECA_2"/>
    <property type="match status" value="1"/>
</dbReference>
<dbReference type="Pfam" id="PF00134">
    <property type="entry name" value="Cyclin_N"/>
    <property type="match status" value="1"/>
</dbReference>
<dbReference type="InterPro" id="IPR036915">
    <property type="entry name" value="Cyclin-like_sf"/>
</dbReference>
<dbReference type="InterPro" id="IPR020588">
    <property type="entry name" value="RecA_ATP-bd"/>
</dbReference>
<dbReference type="InterPro" id="IPR006671">
    <property type="entry name" value="Cyclin_N"/>
</dbReference>
<dbReference type="PANTHER" id="PTHR46239:SF1">
    <property type="entry name" value="DNA REPAIR PROTEIN RAD51 HOMOLOG 3"/>
    <property type="match status" value="1"/>
</dbReference>
<evidence type="ECO:0000259" key="9">
    <source>
        <dbReference type="PROSITE" id="PS50162"/>
    </source>
</evidence>